<sequence>MDTVGIVAAVLAAPPRLGRVRLLAVDGPSGAGKSTLAVAVVAGLRARGRRVGLVPTDHFATWDDPVSWWPRLDDGVLRPLAEGRPGRYRRMDWSTGRPRLGSEVVVPVPDVLVVEGVSAGRASVRPLLSVLCWVPGPDPATRLARAVAREGEAARAHLVAWQRFERGWFAVDDPEPAAITPNGAPFASTAE</sequence>
<dbReference type="RefSeq" id="WP_243859909.1">
    <property type="nucleotide sequence ID" value="NZ_FOWW01000003.1"/>
</dbReference>
<organism evidence="1 2">
    <name type="scientific">Amycolatopsis arida</name>
    <dbReference type="NCBI Taxonomy" id="587909"/>
    <lineage>
        <taxon>Bacteria</taxon>
        <taxon>Bacillati</taxon>
        <taxon>Actinomycetota</taxon>
        <taxon>Actinomycetes</taxon>
        <taxon>Pseudonocardiales</taxon>
        <taxon>Pseudonocardiaceae</taxon>
        <taxon>Amycolatopsis</taxon>
    </lineage>
</organism>
<name>A0A1I5S9B2_9PSEU</name>
<evidence type="ECO:0000313" key="2">
    <source>
        <dbReference type="Proteomes" id="UP000198727"/>
    </source>
</evidence>
<dbReference type="SUPFAM" id="SSF52540">
    <property type="entry name" value="P-loop containing nucleoside triphosphate hydrolases"/>
    <property type="match status" value="1"/>
</dbReference>
<gene>
    <name evidence="1" type="ORF">SAMN05421810_10357</name>
</gene>
<accession>A0A1I5S9B2</accession>
<evidence type="ECO:0008006" key="3">
    <source>
        <dbReference type="Google" id="ProtNLM"/>
    </source>
</evidence>
<dbReference type="AlphaFoldDB" id="A0A1I5S9B2"/>
<dbReference type="Gene3D" id="3.40.50.300">
    <property type="entry name" value="P-loop containing nucleotide triphosphate hydrolases"/>
    <property type="match status" value="1"/>
</dbReference>
<dbReference type="InterPro" id="IPR027417">
    <property type="entry name" value="P-loop_NTPase"/>
</dbReference>
<dbReference type="Proteomes" id="UP000198727">
    <property type="component" value="Unassembled WGS sequence"/>
</dbReference>
<evidence type="ECO:0000313" key="1">
    <source>
        <dbReference type="EMBL" id="SFP67310.1"/>
    </source>
</evidence>
<proteinExistence type="predicted"/>
<keyword evidence="2" id="KW-1185">Reference proteome</keyword>
<dbReference type="EMBL" id="FOWW01000003">
    <property type="protein sequence ID" value="SFP67310.1"/>
    <property type="molecule type" value="Genomic_DNA"/>
</dbReference>
<dbReference type="STRING" id="587909.SAMN05421810_10357"/>
<reference evidence="2" key="1">
    <citation type="submission" date="2016-10" db="EMBL/GenBank/DDBJ databases">
        <authorList>
            <person name="Varghese N."/>
            <person name="Submissions S."/>
        </authorList>
    </citation>
    <scope>NUCLEOTIDE SEQUENCE [LARGE SCALE GENOMIC DNA]</scope>
    <source>
        <strain evidence="2">CGMCC 4.5579</strain>
    </source>
</reference>
<protein>
    <recommendedName>
        <fullName evidence="3">Uridine kinase</fullName>
    </recommendedName>
</protein>